<evidence type="ECO:0000256" key="2">
    <source>
        <dbReference type="SAM" id="Coils"/>
    </source>
</evidence>
<dbReference type="GO" id="GO:1990113">
    <property type="term" value="P:RNA polymerase I assembly"/>
    <property type="evidence" value="ECO:0007669"/>
    <property type="project" value="TreeGrafter"/>
</dbReference>
<dbReference type="InterPro" id="IPR004127">
    <property type="entry name" value="Prefoldin_subunit_alpha"/>
</dbReference>
<gene>
    <name evidence="3" type="ORF">CAUS1442_LOCUS6771</name>
</gene>
<feature type="coiled-coil region" evidence="2">
    <location>
        <begin position="22"/>
        <end position="56"/>
    </location>
</feature>
<evidence type="ECO:0008006" key="4">
    <source>
        <dbReference type="Google" id="ProtNLM"/>
    </source>
</evidence>
<dbReference type="PANTHER" id="PTHR12674">
    <property type="entry name" value="PREFOLDIN SUBUNIT 5"/>
    <property type="match status" value="1"/>
</dbReference>
<proteinExistence type="inferred from homology"/>
<evidence type="ECO:0000313" key="3">
    <source>
        <dbReference type="EMBL" id="CAD8334666.1"/>
    </source>
</evidence>
<dbReference type="InterPro" id="IPR011599">
    <property type="entry name" value="PFD_alpha_archaea"/>
</dbReference>
<dbReference type="GO" id="GO:0016272">
    <property type="term" value="C:prefoldin complex"/>
    <property type="evidence" value="ECO:0007669"/>
    <property type="project" value="InterPro"/>
</dbReference>
<dbReference type="GO" id="GO:1990115">
    <property type="term" value="P:RNA polymerase III assembly"/>
    <property type="evidence" value="ECO:0007669"/>
    <property type="project" value="TreeGrafter"/>
</dbReference>
<dbReference type="PANTHER" id="PTHR12674:SF2">
    <property type="entry name" value="PREFOLDIN SUBUNIT 5"/>
    <property type="match status" value="1"/>
</dbReference>
<dbReference type="GO" id="GO:0006457">
    <property type="term" value="P:protein folding"/>
    <property type="evidence" value="ECO:0007669"/>
    <property type="project" value="InterPro"/>
</dbReference>
<name>A0A7R9ZMV4_9STRA</name>
<dbReference type="EMBL" id="HBEF01010729">
    <property type="protein sequence ID" value="CAD8334666.1"/>
    <property type="molecule type" value="Transcribed_RNA"/>
</dbReference>
<dbReference type="GO" id="GO:0051082">
    <property type="term" value="F:unfolded protein binding"/>
    <property type="evidence" value="ECO:0007669"/>
    <property type="project" value="InterPro"/>
</dbReference>
<dbReference type="CDD" id="cd23157">
    <property type="entry name" value="Prefoldin_5"/>
    <property type="match status" value="1"/>
</dbReference>
<dbReference type="InterPro" id="IPR009053">
    <property type="entry name" value="Prefoldin"/>
</dbReference>
<dbReference type="NCBIfam" id="TIGR00293">
    <property type="entry name" value="prefoldin subunit alpha"/>
    <property type="match status" value="1"/>
</dbReference>
<keyword evidence="2" id="KW-0175">Coiled coil</keyword>
<dbReference type="AlphaFoldDB" id="A0A7R9ZMV4"/>
<dbReference type="GO" id="GO:1990114">
    <property type="term" value="P:RNA polymerase II core complex assembly"/>
    <property type="evidence" value="ECO:0007669"/>
    <property type="project" value="TreeGrafter"/>
</dbReference>
<sequence>MVPAPSDASPSPDSINLDAMSLEQLNQVKQQEEGRLQALTNRYAQLRAAAARLNASQLAVGEVLTEGKEVMVPLTESVYVPGKIRDPTKLLVELGTGFYAEKTSKETQAYLDRKLKIVDANSENITQAVQYTRRNIDNLNVTMQGKLLEIRARQEGVRHRAKVEGEAS</sequence>
<protein>
    <recommendedName>
        <fullName evidence="4">Prefoldin subunit 5</fullName>
    </recommendedName>
</protein>
<dbReference type="Pfam" id="PF02996">
    <property type="entry name" value="Prefoldin"/>
    <property type="match status" value="1"/>
</dbReference>
<dbReference type="SUPFAM" id="SSF46579">
    <property type="entry name" value="Prefoldin"/>
    <property type="match status" value="1"/>
</dbReference>
<reference evidence="3" key="1">
    <citation type="submission" date="2021-01" db="EMBL/GenBank/DDBJ databases">
        <authorList>
            <person name="Corre E."/>
            <person name="Pelletier E."/>
            <person name="Niang G."/>
            <person name="Scheremetjew M."/>
            <person name="Finn R."/>
            <person name="Kale V."/>
            <person name="Holt S."/>
            <person name="Cochrane G."/>
            <person name="Meng A."/>
            <person name="Brown T."/>
            <person name="Cohen L."/>
        </authorList>
    </citation>
    <scope>NUCLEOTIDE SEQUENCE</scope>
    <source>
        <strain evidence="3">CCMP3328</strain>
    </source>
</reference>
<organism evidence="3">
    <name type="scientific">Craspedostauros australis</name>
    <dbReference type="NCBI Taxonomy" id="1486917"/>
    <lineage>
        <taxon>Eukaryota</taxon>
        <taxon>Sar</taxon>
        <taxon>Stramenopiles</taxon>
        <taxon>Ochrophyta</taxon>
        <taxon>Bacillariophyta</taxon>
        <taxon>Bacillariophyceae</taxon>
        <taxon>Bacillariophycidae</taxon>
        <taxon>Naviculales</taxon>
        <taxon>Naviculaceae</taxon>
        <taxon>Craspedostauros</taxon>
    </lineage>
</organism>
<comment type="similarity">
    <text evidence="1">Belongs to the prefoldin subunit alpha family.</text>
</comment>
<evidence type="ECO:0000256" key="1">
    <source>
        <dbReference type="ARBA" id="ARBA00010048"/>
    </source>
</evidence>
<dbReference type="Gene3D" id="1.10.287.370">
    <property type="match status" value="1"/>
</dbReference>
<dbReference type="GO" id="GO:0005737">
    <property type="term" value="C:cytoplasm"/>
    <property type="evidence" value="ECO:0007669"/>
    <property type="project" value="TreeGrafter"/>
</dbReference>
<accession>A0A7R9ZMV4</accession>